<accession>A0A6A6QQW0</accession>
<evidence type="ECO:0000256" key="1">
    <source>
        <dbReference type="SAM" id="MobiDB-lite"/>
    </source>
</evidence>
<organism evidence="2 3">
    <name type="scientific">Lophium mytilinum</name>
    <dbReference type="NCBI Taxonomy" id="390894"/>
    <lineage>
        <taxon>Eukaryota</taxon>
        <taxon>Fungi</taxon>
        <taxon>Dikarya</taxon>
        <taxon>Ascomycota</taxon>
        <taxon>Pezizomycotina</taxon>
        <taxon>Dothideomycetes</taxon>
        <taxon>Pleosporomycetidae</taxon>
        <taxon>Mytilinidiales</taxon>
        <taxon>Mytilinidiaceae</taxon>
        <taxon>Lophium</taxon>
    </lineage>
</organism>
<protein>
    <submittedName>
        <fullName evidence="2">Uncharacterized protein</fullName>
    </submittedName>
</protein>
<dbReference type="AlphaFoldDB" id="A0A6A6QQW0"/>
<evidence type="ECO:0000313" key="3">
    <source>
        <dbReference type="Proteomes" id="UP000799750"/>
    </source>
</evidence>
<proteinExistence type="predicted"/>
<evidence type="ECO:0000313" key="2">
    <source>
        <dbReference type="EMBL" id="KAF2494878.1"/>
    </source>
</evidence>
<feature type="compositionally biased region" description="Polar residues" evidence="1">
    <location>
        <begin position="7"/>
        <end position="39"/>
    </location>
</feature>
<name>A0A6A6QQW0_9PEZI</name>
<keyword evidence="3" id="KW-1185">Reference proteome</keyword>
<feature type="region of interest" description="Disordered" evidence="1">
    <location>
        <begin position="1"/>
        <end position="39"/>
    </location>
</feature>
<sequence>MNRYDACSNNPCNSSYGINTPGRSSSNKASQHTAERSCQLTRDVPGRLQLRIIETSEVAAAEVQTMTPHARTFPDSQACRPRGLRSNRLLSFSHSPESSRHRLRRNVSAPLTSPVPFFNQLNRMPKPIHRSPVRRVDYRPIESRSTNGRSIC</sequence>
<gene>
    <name evidence="2" type="ORF">BU16DRAFT_50377</name>
</gene>
<dbReference type="EMBL" id="MU004190">
    <property type="protein sequence ID" value="KAF2494878.1"/>
    <property type="molecule type" value="Genomic_DNA"/>
</dbReference>
<dbReference type="Proteomes" id="UP000799750">
    <property type="component" value="Unassembled WGS sequence"/>
</dbReference>
<reference evidence="2" key="1">
    <citation type="journal article" date="2020" name="Stud. Mycol.">
        <title>101 Dothideomycetes genomes: a test case for predicting lifestyles and emergence of pathogens.</title>
        <authorList>
            <person name="Haridas S."/>
            <person name="Albert R."/>
            <person name="Binder M."/>
            <person name="Bloem J."/>
            <person name="Labutti K."/>
            <person name="Salamov A."/>
            <person name="Andreopoulos B."/>
            <person name="Baker S."/>
            <person name="Barry K."/>
            <person name="Bills G."/>
            <person name="Bluhm B."/>
            <person name="Cannon C."/>
            <person name="Castanera R."/>
            <person name="Culley D."/>
            <person name="Daum C."/>
            <person name="Ezra D."/>
            <person name="Gonzalez J."/>
            <person name="Henrissat B."/>
            <person name="Kuo A."/>
            <person name="Liang C."/>
            <person name="Lipzen A."/>
            <person name="Lutzoni F."/>
            <person name="Magnuson J."/>
            <person name="Mondo S."/>
            <person name="Nolan M."/>
            <person name="Ohm R."/>
            <person name="Pangilinan J."/>
            <person name="Park H.-J."/>
            <person name="Ramirez L."/>
            <person name="Alfaro M."/>
            <person name="Sun H."/>
            <person name="Tritt A."/>
            <person name="Yoshinaga Y."/>
            <person name="Zwiers L.-H."/>
            <person name="Turgeon B."/>
            <person name="Goodwin S."/>
            <person name="Spatafora J."/>
            <person name="Crous P."/>
            <person name="Grigoriev I."/>
        </authorList>
    </citation>
    <scope>NUCLEOTIDE SEQUENCE</scope>
    <source>
        <strain evidence="2">CBS 269.34</strain>
    </source>
</reference>